<feature type="region of interest" description="Disordered" evidence="18">
    <location>
        <begin position="275"/>
        <end position="300"/>
    </location>
</feature>
<evidence type="ECO:0000256" key="2">
    <source>
        <dbReference type="ARBA" id="ARBA00004170"/>
    </source>
</evidence>
<keyword evidence="7" id="KW-0808">Transferase</keyword>
<evidence type="ECO:0000256" key="15">
    <source>
        <dbReference type="ARBA" id="ARBA00023228"/>
    </source>
</evidence>
<keyword evidence="15" id="KW-0458">Lysosome</keyword>
<evidence type="ECO:0000256" key="14">
    <source>
        <dbReference type="ARBA" id="ARBA00023136"/>
    </source>
</evidence>
<evidence type="ECO:0000313" key="21">
    <source>
        <dbReference type="EMBL" id="KAK5165817.1"/>
    </source>
</evidence>
<dbReference type="GO" id="GO:0016020">
    <property type="term" value="C:membrane"/>
    <property type="evidence" value="ECO:0007669"/>
    <property type="project" value="UniProtKB-SubCell"/>
</dbReference>
<dbReference type="CDD" id="cd16489">
    <property type="entry name" value="mRING-CH-C4HC2H_ZNRF"/>
    <property type="match status" value="1"/>
</dbReference>
<dbReference type="InterPro" id="IPR013083">
    <property type="entry name" value="Znf_RING/FYVE/PHD"/>
</dbReference>
<name>A0AAV9P0I2_9PEZI</name>
<dbReference type="SMART" id="SM00064">
    <property type="entry name" value="FYVE"/>
    <property type="match status" value="1"/>
</dbReference>
<evidence type="ECO:0000256" key="1">
    <source>
        <dbReference type="ARBA" id="ARBA00000900"/>
    </source>
</evidence>
<feature type="region of interest" description="Disordered" evidence="18">
    <location>
        <begin position="1"/>
        <end position="57"/>
    </location>
</feature>
<keyword evidence="22" id="KW-1185">Reference proteome</keyword>
<feature type="domain" description="FYVE-type" evidence="20">
    <location>
        <begin position="230"/>
        <end position="313"/>
    </location>
</feature>
<evidence type="ECO:0000256" key="4">
    <source>
        <dbReference type="ARBA" id="ARBA00004371"/>
    </source>
</evidence>
<evidence type="ECO:0000256" key="7">
    <source>
        <dbReference type="ARBA" id="ARBA00022679"/>
    </source>
</evidence>
<feature type="compositionally biased region" description="Pro residues" evidence="18">
    <location>
        <begin position="1"/>
        <end position="12"/>
    </location>
</feature>
<feature type="compositionally biased region" description="Polar residues" evidence="18">
    <location>
        <begin position="35"/>
        <end position="49"/>
    </location>
</feature>
<feature type="compositionally biased region" description="Basic and acidic residues" evidence="18">
    <location>
        <begin position="211"/>
        <end position="224"/>
    </location>
</feature>
<feature type="compositionally biased region" description="Polar residues" evidence="18">
    <location>
        <begin position="487"/>
        <end position="496"/>
    </location>
</feature>
<evidence type="ECO:0000256" key="16">
    <source>
        <dbReference type="ARBA" id="ARBA00023288"/>
    </source>
</evidence>
<dbReference type="GO" id="GO:0005768">
    <property type="term" value="C:endosome"/>
    <property type="evidence" value="ECO:0007669"/>
    <property type="project" value="UniProtKB-SubCell"/>
</dbReference>
<keyword evidence="12" id="KW-0833">Ubl conjugation pathway</keyword>
<feature type="region of interest" description="Disordered" evidence="18">
    <location>
        <begin position="118"/>
        <end position="224"/>
    </location>
</feature>
<evidence type="ECO:0000256" key="12">
    <source>
        <dbReference type="ARBA" id="ARBA00022786"/>
    </source>
</evidence>
<dbReference type="InterPro" id="IPR051878">
    <property type="entry name" value="ZNRF_ubiq-protein_ligase"/>
</dbReference>
<evidence type="ECO:0000256" key="11">
    <source>
        <dbReference type="ARBA" id="ARBA00022771"/>
    </source>
</evidence>
<feature type="region of interest" description="Disordered" evidence="18">
    <location>
        <begin position="320"/>
        <end position="446"/>
    </location>
</feature>
<dbReference type="GeneID" id="89930072"/>
<dbReference type="InterPro" id="IPR017455">
    <property type="entry name" value="Znf_FYVE-rel"/>
</dbReference>
<comment type="subcellular location">
    <subcellularLocation>
        <location evidence="3">Endosome</location>
    </subcellularLocation>
    <subcellularLocation>
        <location evidence="4">Lysosome</location>
    </subcellularLocation>
    <subcellularLocation>
        <location evidence="2">Membrane</location>
        <topology evidence="2">Peripheral membrane protein</topology>
    </subcellularLocation>
</comment>
<dbReference type="InterPro" id="IPR000306">
    <property type="entry name" value="Znf_FYVE"/>
</dbReference>
<dbReference type="InterPro" id="IPR001841">
    <property type="entry name" value="Znf_RING"/>
</dbReference>
<sequence>MSNINRPPPPPWRELSARPASSLNNPFAQRPAPNPFSQANSSEAANNDPFTAIRNPLFDPNANLNIEPQQLRWEQFLASEQGQGTAHQRRQAADEAASTHTLPRWAFDIDAAAARADRVATADRKRRHAGSSPERRGYPRPPTYGGVTGRRPAGMSAAEGSARNPFDLTSSSPPRARPQMPQRTSGSGGSEVMRAAQQAGRAGGLRSGTRTPREEARRESDHVLPKWQPDADVSKCPVCQTEFHFFYRKHHCRKCGRVVCNACSPHRITIPKQYIVQPPSGSDGEEAGSTSPGGLFGRNNLGGGDVVRVCNPCVPDPWTPDTAPNLEARHPAEQNNSRRRGSEQPERYRSILPPLPPLPENNGRTRANTHQPAPTPFSRSVPQQRAPIAPEDPRLRLYRHRHSQSGSSSHPETLVFAPPSSARPSMTTAPSAPPQPRQRREIREEDECPVCGTELAPGATAREQHIQSCIAERFSTSVSSSSLPTNTAFAAPTAQQPSRPRASSYRPRGMAVYRATEKDCLSEDGTAQECVICFEEFQPGDEMGRMECLCKFHRGCIRRWWEMRGGGSCPTHVLQEE</sequence>
<feature type="domain" description="RING-type" evidence="19">
    <location>
        <begin position="530"/>
        <end position="572"/>
    </location>
</feature>
<dbReference type="SMART" id="SM00184">
    <property type="entry name" value="RING"/>
    <property type="match status" value="1"/>
</dbReference>
<evidence type="ECO:0000256" key="10">
    <source>
        <dbReference type="ARBA" id="ARBA00022753"/>
    </source>
</evidence>
<dbReference type="Proteomes" id="UP001337655">
    <property type="component" value="Unassembled WGS sequence"/>
</dbReference>
<feature type="compositionally biased region" description="Low complexity" evidence="18">
    <location>
        <begin position="497"/>
        <end position="506"/>
    </location>
</feature>
<keyword evidence="9" id="KW-0479">Metal-binding</keyword>
<feature type="compositionally biased region" description="Polar residues" evidence="18">
    <location>
        <begin position="362"/>
        <end position="383"/>
    </location>
</feature>
<accession>A0AAV9P0I2</accession>
<dbReference type="SUPFAM" id="SSF57903">
    <property type="entry name" value="FYVE/PHD zinc finger"/>
    <property type="match status" value="1"/>
</dbReference>
<gene>
    <name evidence="21" type="ORF">LTR77_008740</name>
</gene>
<evidence type="ECO:0000256" key="3">
    <source>
        <dbReference type="ARBA" id="ARBA00004177"/>
    </source>
</evidence>
<evidence type="ECO:0000256" key="18">
    <source>
        <dbReference type="SAM" id="MobiDB-lite"/>
    </source>
</evidence>
<dbReference type="Pfam" id="PF13639">
    <property type="entry name" value="zf-RING_2"/>
    <property type="match status" value="1"/>
</dbReference>
<organism evidence="21 22">
    <name type="scientific">Saxophila tyrrhenica</name>
    <dbReference type="NCBI Taxonomy" id="1690608"/>
    <lineage>
        <taxon>Eukaryota</taxon>
        <taxon>Fungi</taxon>
        <taxon>Dikarya</taxon>
        <taxon>Ascomycota</taxon>
        <taxon>Pezizomycotina</taxon>
        <taxon>Dothideomycetes</taxon>
        <taxon>Dothideomycetidae</taxon>
        <taxon>Mycosphaerellales</taxon>
        <taxon>Extremaceae</taxon>
        <taxon>Saxophila</taxon>
    </lineage>
</organism>
<feature type="region of interest" description="Disordered" evidence="18">
    <location>
        <begin position="487"/>
        <end position="506"/>
    </location>
</feature>
<evidence type="ECO:0000256" key="9">
    <source>
        <dbReference type="ARBA" id="ARBA00022723"/>
    </source>
</evidence>
<dbReference type="PANTHER" id="PTHR46661:SF4">
    <property type="entry name" value="RING-TYPE DOMAIN-CONTAINING PROTEIN"/>
    <property type="match status" value="1"/>
</dbReference>
<keyword evidence="8" id="KW-0519">Myristate</keyword>
<keyword evidence="14" id="KW-0472">Membrane</keyword>
<dbReference type="GO" id="GO:0008270">
    <property type="term" value="F:zinc ion binding"/>
    <property type="evidence" value="ECO:0007669"/>
    <property type="project" value="UniProtKB-KW"/>
</dbReference>
<evidence type="ECO:0000259" key="20">
    <source>
        <dbReference type="PROSITE" id="PS50178"/>
    </source>
</evidence>
<dbReference type="Gene3D" id="3.30.40.10">
    <property type="entry name" value="Zinc/RING finger domain, C3HC4 (zinc finger)"/>
    <property type="match status" value="2"/>
</dbReference>
<reference evidence="21 22" key="1">
    <citation type="submission" date="2023-08" db="EMBL/GenBank/DDBJ databases">
        <title>Black Yeasts Isolated from many extreme environments.</title>
        <authorList>
            <person name="Coleine C."/>
            <person name="Stajich J.E."/>
            <person name="Selbmann L."/>
        </authorList>
    </citation>
    <scope>NUCLEOTIDE SEQUENCE [LARGE SCALE GENOMIC DNA]</scope>
    <source>
        <strain evidence="21 22">CCFEE 5935</strain>
    </source>
</reference>
<dbReference type="PROSITE" id="PS50089">
    <property type="entry name" value="ZF_RING_2"/>
    <property type="match status" value="1"/>
</dbReference>
<evidence type="ECO:0000313" key="22">
    <source>
        <dbReference type="Proteomes" id="UP001337655"/>
    </source>
</evidence>
<dbReference type="InterPro" id="IPR011011">
    <property type="entry name" value="Znf_FYVE_PHD"/>
</dbReference>
<dbReference type="PROSITE" id="PS50178">
    <property type="entry name" value="ZF_FYVE"/>
    <property type="match status" value="1"/>
</dbReference>
<dbReference type="EC" id="2.3.2.27" evidence="6"/>
<dbReference type="GO" id="GO:0043161">
    <property type="term" value="P:proteasome-mediated ubiquitin-dependent protein catabolic process"/>
    <property type="evidence" value="ECO:0007669"/>
    <property type="project" value="TreeGrafter"/>
</dbReference>
<evidence type="ECO:0000256" key="5">
    <source>
        <dbReference type="ARBA" id="ARBA00004906"/>
    </source>
</evidence>
<evidence type="ECO:0000256" key="17">
    <source>
        <dbReference type="PROSITE-ProRule" id="PRU00175"/>
    </source>
</evidence>
<evidence type="ECO:0000256" key="8">
    <source>
        <dbReference type="ARBA" id="ARBA00022707"/>
    </source>
</evidence>
<protein>
    <recommendedName>
        <fullName evidence="6">RING-type E3 ubiquitin transferase</fullName>
        <ecNumber evidence="6">2.3.2.27</ecNumber>
    </recommendedName>
</protein>
<comment type="pathway">
    <text evidence="5">Protein modification; protein ubiquitination.</text>
</comment>
<dbReference type="AlphaFoldDB" id="A0AAV9P0I2"/>
<dbReference type="PANTHER" id="PTHR46661">
    <property type="entry name" value="E3 UBIQUITIN-PROTEIN LIGASE ZNRF1-LIKE PROTEIN"/>
    <property type="match status" value="1"/>
</dbReference>
<dbReference type="GO" id="GO:0061630">
    <property type="term" value="F:ubiquitin protein ligase activity"/>
    <property type="evidence" value="ECO:0007669"/>
    <property type="project" value="UniProtKB-EC"/>
</dbReference>
<feature type="compositionally biased region" description="Basic and acidic residues" evidence="18">
    <location>
        <begin position="340"/>
        <end position="349"/>
    </location>
</feature>
<evidence type="ECO:0000259" key="19">
    <source>
        <dbReference type="PROSITE" id="PS50089"/>
    </source>
</evidence>
<keyword evidence="13" id="KW-0862">Zinc</keyword>
<dbReference type="Pfam" id="PF01363">
    <property type="entry name" value="FYVE"/>
    <property type="match status" value="1"/>
</dbReference>
<keyword evidence="10" id="KW-0967">Endosome</keyword>
<comment type="caution">
    <text evidence="21">The sequence shown here is derived from an EMBL/GenBank/DDBJ whole genome shotgun (WGS) entry which is preliminary data.</text>
</comment>
<dbReference type="EMBL" id="JAVRRT010000015">
    <property type="protein sequence ID" value="KAK5165817.1"/>
    <property type="molecule type" value="Genomic_DNA"/>
</dbReference>
<proteinExistence type="predicted"/>
<evidence type="ECO:0000256" key="6">
    <source>
        <dbReference type="ARBA" id="ARBA00012483"/>
    </source>
</evidence>
<keyword evidence="11 17" id="KW-0863">Zinc-finger</keyword>
<dbReference type="RefSeq" id="XP_064655829.1">
    <property type="nucleotide sequence ID" value="XM_064805970.1"/>
</dbReference>
<dbReference type="SUPFAM" id="SSF57850">
    <property type="entry name" value="RING/U-box"/>
    <property type="match status" value="1"/>
</dbReference>
<dbReference type="GO" id="GO:0070936">
    <property type="term" value="P:protein K48-linked ubiquitination"/>
    <property type="evidence" value="ECO:0007669"/>
    <property type="project" value="TreeGrafter"/>
</dbReference>
<comment type="catalytic activity">
    <reaction evidence="1">
        <text>S-ubiquitinyl-[E2 ubiquitin-conjugating enzyme]-L-cysteine + [acceptor protein]-L-lysine = [E2 ubiquitin-conjugating enzyme]-L-cysteine + N(6)-ubiquitinyl-[acceptor protein]-L-lysine.</text>
        <dbReference type="EC" id="2.3.2.27"/>
    </reaction>
</comment>
<keyword evidence="16" id="KW-0449">Lipoprotein</keyword>
<evidence type="ECO:0000256" key="13">
    <source>
        <dbReference type="ARBA" id="ARBA00022833"/>
    </source>
</evidence>